<keyword evidence="1" id="KW-0812">Transmembrane</keyword>
<keyword evidence="1" id="KW-1133">Transmembrane helix</keyword>
<accession>A0A917JNA1</accession>
<gene>
    <name evidence="2" type="ORF">GCM10009332_08590</name>
</gene>
<evidence type="ECO:0000256" key="1">
    <source>
        <dbReference type="SAM" id="Phobius"/>
    </source>
</evidence>
<keyword evidence="3" id="KW-1185">Reference proteome</keyword>
<protein>
    <recommendedName>
        <fullName evidence="4">DUF3137 domain-containing protein</fullName>
    </recommendedName>
</protein>
<dbReference type="Proteomes" id="UP000613743">
    <property type="component" value="Unassembled WGS sequence"/>
</dbReference>
<reference evidence="2" key="2">
    <citation type="submission" date="2020-09" db="EMBL/GenBank/DDBJ databases">
        <authorList>
            <person name="Sun Q."/>
            <person name="Ohkuma M."/>
        </authorList>
    </citation>
    <scope>NUCLEOTIDE SEQUENCE</scope>
    <source>
        <strain evidence="2">JCM 30804</strain>
    </source>
</reference>
<evidence type="ECO:0008006" key="4">
    <source>
        <dbReference type="Google" id="ProtNLM"/>
    </source>
</evidence>
<keyword evidence="1" id="KW-0472">Membrane</keyword>
<dbReference type="EMBL" id="BMPZ01000002">
    <property type="protein sequence ID" value="GGI73347.1"/>
    <property type="molecule type" value="Genomic_DNA"/>
</dbReference>
<dbReference type="RefSeq" id="WP_188918225.1">
    <property type="nucleotide sequence ID" value="NZ_BMPZ01000002.1"/>
</dbReference>
<organism evidence="2 3">
    <name type="scientific">Shewanella gelidii</name>
    <dbReference type="NCBI Taxonomy" id="1642821"/>
    <lineage>
        <taxon>Bacteria</taxon>
        <taxon>Pseudomonadati</taxon>
        <taxon>Pseudomonadota</taxon>
        <taxon>Gammaproteobacteria</taxon>
        <taxon>Alteromonadales</taxon>
        <taxon>Shewanellaceae</taxon>
        <taxon>Shewanella</taxon>
    </lineage>
</organism>
<comment type="caution">
    <text evidence="2">The sequence shown here is derived from an EMBL/GenBank/DDBJ whole genome shotgun (WGS) entry which is preliminary data.</text>
</comment>
<sequence>MNMDMTIQEVLFWSALIIAVSIGCRYYYEKKRSEKLGLVARKLGFTFSKEGRESTQDHHADFNLFSIGSCREVINEMWGTHRGDAVSMFGYCYIQGSGKNSKNYRQTVLSIRCQGLDLPQFILMPESTIHKISQYFGNEDIDFESFPSFSDKYLLHAEDEEKVREIFTPKVIKFFESNPKVSVEGKGDTLIFYQDYKRCKPDEFDAFYQQGRATLEHFIQPQFN</sequence>
<feature type="transmembrane region" description="Helical" evidence="1">
    <location>
        <begin position="12"/>
        <end position="28"/>
    </location>
</feature>
<dbReference type="AlphaFoldDB" id="A0A917JNA1"/>
<evidence type="ECO:0000313" key="2">
    <source>
        <dbReference type="EMBL" id="GGI73347.1"/>
    </source>
</evidence>
<evidence type="ECO:0000313" key="3">
    <source>
        <dbReference type="Proteomes" id="UP000613743"/>
    </source>
</evidence>
<reference evidence="2" key="1">
    <citation type="journal article" date="2014" name="Int. J. Syst. Evol. Microbiol.">
        <title>Complete genome sequence of Corynebacterium casei LMG S-19264T (=DSM 44701T), isolated from a smear-ripened cheese.</title>
        <authorList>
            <consortium name="US DOE Joint Genome Institute (JGI-PGF)"/>
            <person name="Walter F."/>
            <person name="Albersmeier A."/>
            <person name="Kalinowski J."/>
            <person name="Ruckert C."/>
        </authorList>
    </citation>
    <scope>NUCLEOTIDE SEQUENCE</scope>
    <source>
        <strain evidence="2">JCM 30804</strain>
    </source>
</reference>
<proteinExistence type="predicted"/>
<name>A0A917JNA1_9GAMM</name>